<evidence type="ECO:0000313" key="6">
    <source>
        <dbReference type="EMBL" id="KAJ5110255.1"/>
    </source>
</evidence>
<proteinExistence type="predicted"/>
<dbReference type="OrthoDB" id="7777654at2759"/>
<dbReference type="GO" id="GO:0008202">
    <property type="term" value="P:steroid metabolic process"/>
    <property type="evidence" value="ECO:0007669"/>
    <property type="project" value="UniProtKB-ARBA"/>
</dbReference>
<dbReference type="SUPFAM" id="SSF56425">
    <property type="entry name" value="Succinate dehydrogenase/fumarate reductase flavoprotein, catalytic domain"/>
    <property type="match status" value="1"/>
</dbReference>
<feature type="domain" description="FAD-dependent oxidoreductase 2 FAD-binding" evidence="5">
    <location>
        <begin position="7"/>
        <end position="442"/>
    </location>
</feature>
<keyword evidence="4" id="KW-0560">Oxidoreductase</keyword>
<name>A0A9W9G271_9EURO</name>
<evidence type="ECO:0000256" key="4">
    <source>
        <dbReference type="ARBA" id="ARBA00023002"/>
    </source>
</evidence>
<reference evidence="6" key="1">
    <citation type="submission" date="2022-11" db="EMBL/GenBank/DDBJ databases">
        <authorList>
            <person name="Petersen C."/>
        </authorList>
    </citation>
    <scope>NUCLEOTIDE SEQUENCE</scope>
    <source>
        <strain evidence="6">IBT 30761</strain>
    </source>
</reference>
<evidence type="ECO:0000256" key="3">
    <source>
        <dbReference type="ARBA" id="ARBA00022827"/>
    </source>
</evidence>
<dbReference type="Gene3D" id="3.50.50.60">
    <property type="entry name" value="FAD/NAD(P)-binding domain"/>
    <property type="match status" value="1"/>
</dbReference>
<organism evidence="6 7">
    <name type="scientific">Penicillium argentinense</name>
    <dbReference type="NCBI Taxonomy" id="1131581"/>
    <lineage>
        <taxon>Eukaryota</taxon>
        <taxon>Fungi</taxon>
        <taxon>Dikarya</taxon>
        <taxon>Ascomycota</taxon>
        <taxon>Pezizomycotina</taxon>
        <taxon>Eurotiomycetes</taxon>
        <taxon>Eurotiomycetidae</taxon>
        <taxon>Eurotiales</taxon>
        <taxon>Aspergillaceae</taxon>
        <taxon>Penicillium</taxon>
    </lineage>
</organism>
<reference evidence="6" key="2">
    <citation type="journal article" date="2023" name="IMA Fungus">
        <title>Comparative genomic study of the Penicillium genus elucidates a diverse pangenome and 15 lateral gene transfer events.</title>
        <authorList>
            <person name="Petersen C."/>
            <person name="Sorensen T."/>
            <person name="Nielsen M.R."/>
            <person name="Sondergaard T.E."/>
            <person name="Sorensen J.L."/>
            <person name="Fitzpatrick D.A."/>
            <person name="Frisvad J.C."/>
            <person name="Nielsen K.L."/>
        </authorList>
    </citation>
    <scope>NUCLEOTIDE SEQUENCE</scope>
    <source>
        <strain evidence="6">IBT 30761</strain>
    </source>
</reference>
<dbReference type="InterPro" id="IPR050315">
    <property type="entry name" value="FAD-oxidoreductase_2"/>
</dbReference>
<protein>
    <recommendedName>
        <fullName evidence="5">FAD-dependent oxidoreductase 2 FAD-binding domain-containing protein</fullName>
    </recommendedName>
</protein>
<comment type="caution">
    <text evidence="6">The sequence shown here is derived from an EMBL/GenBank/DDBJ whole genome shotgun (WGS) entry which is preliminary data.</text>
</comment>
<dbReference type="RefSeq" id="XP_056478366.1">
    <property type="nucleotide sequence ID" value="XM_056615394.1"/>
</dbReference>
<evidence type="ECO:0000259" key="5">
    <source>
        <dbReference type="Pfam" id="PF00890"/>
    </source>
</evidence>
<keyword evidence="7" id="KW-1185">Reference proteome</keyword>
<evidence type="ECO:0000256" key="2">
    <source>
        <dbReference type="ARBA" id="ARBA00022630"/>
    </source>
</evidence>
<dbReference type="PANTHER" id="PTHR43400">
    <property type="entry name" value="FUMARATE REDUCTASE"/>
    <property type="match status" value="1"/>
</dbReference>
<dbReference type="InterPro" id="IPR036188">
    <property type="entry name" value="FAD/NAD-bd_sf"/>
</dbReference>
<evidence type="ECO:0000256" key="1">
    <source>
        <dbReference type="ARBA" id="ARBA00001974"/>
    </source>
</evidence>
<dbReference type="AlphaFoldDB" id="A0A9W9G271"/>
<dbReference type="GeneID" id="81354373"/>
<dbReference type="EMBL" id="JAPQKI010000003">
    <property type="protein sequence ID" value="KAJ5110255.1"/>
    <property type="molecule type" value="Genomic_DNA"/>
</dbReference>
<dbReference type="InterPro" id="IPR003953">
    <property type="entry name" value="FAD-dep_OxRdtase_2_FAD-bd"/>
</dbReference>
<dbReference type="Pfam" id="PF00890">
    <property type="entry name" value="FAD_binding_2"/>
    <property type="match status" value="1"/>
</dbReference>
<dbReference type="InterPro" id="IPR027477">
    <property type="entry name" value="Succ_DH/fumarate_Rdtase_cat_sf"/>
</dbReference>
<accession>A0A9W9G271</accession>
<comment type="cofactor">
    <cofactor evidence="1">
        <name>FAD</name>
        <dbReference type="ChEBI" id="CHEBI:57692"/>
    </cofactor>
</comment>
<dbReference type="GO" id="GO:0016491">
    <property type="term" value="F:oxidoreductase activity"/>
    <property type="evidence" value="ECO:0007669"/>
    <property type="project" value="UniProtKB-KW"/>
</dbReference>
<evidence type="ECO:0000313" key="7">
    <source>
        <dbReference type="Proteomes" id="UP001149074"/>
    </source>
</evidence>
<gene>
    <name evidence="6" type="ORF">N7532_002900</name>
</gene>
<keyword evidence="2" id="KW-0285">Flavoprotein</keyword>
<keyword evidence="3" id="KW-0274">FAD</keyword>
<sequence length="488" mass="52247">MEVLEVDTLVCGGGMSGMACTAFAAQAGAKVLLVEKQEKIGGSSNLSAGMFWAPRTFEKMRSWIPNGDAALQRAWIDDYLPAVQWMRENGVPTAKRFDGIMTIGIGFPIKIAELHSLHSNRIETSKNASRIMTRTTVVKLIQENPEVRGSRITGAVIRQEGFGPSSVLYEVRAKIVVLATGGFQGSPSLTATYIGPGADNIFVRSNRGSVGDGLSLALAVGAGTSRGMNTFYGHLLAAPVRAEQVNPEDYLALAQYQSKYCLLLNESGRRFADETTGDEIVNQHLAKQSNRRGFILFNEVTRLEHCTGALFPNAGDIHRLDKARDYGCNVGEASTLGDLIDILGRWGINKKQAARTLDEYDRVTRQKQNDIILDAPVGYCGSPPAPLIDGEGPFYAMEVQPSVTFTYGGISIDSQGQALTQDKTVIPGLLVAGVDAGGFSNFGYAGGLALAFVTGLWSARAIAHNLGLPQPCLPAANPSDASPLHGRL</sequence>
<dbReference type="Gene3D" id="3.90.700.10">
    <property type="entry name" value="Succinate dehydrogenase/fumarate reductase flavoprotein, catalytic domain"/>
    <property type="match status" value="1"/>
</dbReference>
<dbReference type="PANTHER" id="PTHR43400:SF7">
    <property type="entry name" value="FAD-DEPENDENT OXIDOREDUCTASE 2 FAD BINDING DOMAIN-CONTAINING PROTEIN"/>
    <property type="match status" value="1"/>
</dbReference>
<dbReference type="SUPFAM" id="SSF51905">
    <property type="entry name" value="FAD/NAD(P)-binding domain"/>
    <property type="match status" value="1"/>
</dbReference>
<dbReference type="Proteomes" id="UP001149074">
    <property type="component" value="Unassembled WGS sequence"/>
</dbReference>